<proteinExistence type="predicted"/>
<comment type="caution">
    <text evidence="2">The sequence shown here is derived from an EMBL/GenBank/DDBJ whole genome shotgun (WGS) entry which is preliminary data.</text>
</comment>
<dbReference type="Proteomes" id="UP001310890">
    <property type="component" value="Unassembled WGS sequence"/>
</dbReference>
<dbReference type="InterPro" id="IPR029044">
    <property type="entry name" value="Nucleotide-diphossugar_trans"/>
</dbReference>
<organism evidence="2 3">
    <name type="scientific">Meristemomyces frigidus</name>
    <dbReference type="NCBI Taxonomy" id="1508187"/>
    <lineage>
        <taxon>Eukaryota</taxon>
        <taxon>Fungi</taxon>
        <taxon>Dikarya</taxon>
        <taxon>Ascomycota</taxon>
        <taxon>Pezizomycotina</taxon>
        <taxon>Dothideomycetes</taxon>
        <taxon>Dothideomycetidae</taxon>
        <taxon>Mycosphaerellales</taxon>
        <taxon>Teratosphaeriaceae</taxon>
        <taxon>Meristemomyces</taxon>
    </lineage>
</organism>
<feature type="domain" description="MobA-like NTP transferase" evidence="1">
    <location>
        <begin position="13"/>
        <end position="157"/>
    </location>
</feature>
<evidence type="ECO:0000313" key="3">
    <source>
        <dbReference type="Proteomes" id="UP001310890"/>
    </source>
</evidence>
<name>A0AAN7YFV2_9PEZI</name>
<dbReference type="Gene3D" id="3.90.550.10">
    <property type="entry name" value="Spore Coat Polysaccharide Biosynthesis Protein SpsA, Chain A"/>
    <property type="match status" value="1"/>
</dbReference>
<evidence type="ECO:0000313" key="2">
    <source>
        <dbReference type="EMBL" id="KAK5105735.1"/>
    </source>
</evidence>
<dbReference type="GO" id="GO:0016779">
    <property type="term" value="F:nucleotidyltransferase activity"/>
    <property type="evidence" value="ECO:0007669"/>
    <property type="project" value="UniProtKB-ARBA"/>
</dbReference>
<accession>A0AAN7YFV2</accession>
<protein>
    <recommendedName>
        <fullName evidence="1">MobA-like NTP transferase domain-containing protein</fullName>
    </recommendedName>
</protein>
<dbReference type="EMBL" id="JAVRRL010000160">
    <property type="protein sequence ID" value="KAK5105735.1"/>
    <property type="molecule type" value="Genomic_DNA"/>
</dbReference>
<dbReference type="AlphaFoldDB" id="A0AAN7YFV2"/>
<dbReference type="SUPFAM" id="SSF53448">
    <property type="entry name" value="Nucleotide-diphospho-sugar transferases"/>
    <property type="match status" value="1"/>
</dbReference>
<reference evidence="2" key="1">
    <citation type="submission" date="2023-08" db="EMBL/GenBank/DDBJ databases">
        <title>Black Yeasts Isolated from many extreme environments.</title>
        <authorList>
            <person name="Coleine C."/>
            <person name="Stajich J.E."/>
            <person name="Selbmann L."/>
        </authorList>
    </citation>
    <scope>NUCLEOTIDE SEQUENCE</scope>
    <source>
        <strain evidence="2">CCFEE 5401</strain>
    </source>
</reference>
<evidence type="ECO:0000259" key="1">
    <source>
        <dbReference type="Pfam" id="PF12804"/>
    </source>
</evidence>
<sequence length="161" mass="17406">MSASPLRIRPLLLMVGISSRTGSPKYLLRHPTGQPTYLRTLKLLRMALPSAEEIGVSIRSAEQMAELTEGNDSQVCFVSDSSVLSDLTKEDDIGPAAGLLAAHDHDKSAHRLVLGYDFPLPTVRALEQLINDCEEPLTCLDGTDGSSEPFFAIWSPSALGK</sequence>
<gene>
    <name evidence="2" type="ORF">LTR62_002323</name>
</gene>
<dbReference type="InterPro" id="IPR025877">
    <property type="entry name" value="MobA-like_NTP_Trfase"/>
</dbReference>
<dbReference type="Pfam" id="PF12804">
    <property type="entry name" value="NTP_transf_3"/>
    <property type="match status" value="1"/>
</dbReference>